<evidence type="ECO:0000256" key="1">
    <source>
        <dbReference type="SAM" id="SignalP"/>
    </source>
</evidence>
<accession>M2ZYH2</accession>
<protein>
    <submittedName>
        <fullName evidence="2">Uncharacterized protein</fullName>
    </submittedName>
</protein>
<reference evidence="2 3" key="1">
    <citation type="journal article" date="2013" name="Genome Announc.">
        <title>Whole-Genome Shotgun Assembly and Analysis of the Genome of Streptomyces mobaraensis DSM 40847, a Strain for Industrial Production of Microbial Transglutaminase.</title>
        <authorList>
            <person name="Yang H."/>
            <person name="He T."/>
            <person name="Wu W."/>
            <person name="Zhu W."/>
            <person name="Lu B."/>
            <person name="Sun W."/>
        </authorList>
    </citation>
    <scope>NUCLEOTIDE SEQUENCE [LARGE SCALE GENOMIC DNA]</scope>
    <source>
        <strain evidence="2 3">DSM 40847</strain>
    </source>
</reference>
<dbReference type="AlphaFoldDB" id="M2ZYH2"/>
<evidence type="ECO:0000313" key="3">
    <source>
        <dbReference type="Proteomes" id="UP000011740"/>
    </source>
</evidence>
<name>M2ZYH2_STRM1</name>
<dbReference type="EMBL" id="AORZ01000100">
    <property type="protein sequence ID" value="EME97813.1"/>
    <property type="molecule type" value="Genomic_DNA"/>
</dbReference>
<organism evidence="2 3">
    <name type="scientific">Streptomyces mobaraensis (strain ATCC 29032 / DSM 40847 / JCM 4168 / NBRC 13819 / NCIMB 11159 / IPCR 16-22)</name>
    <dbReference type="NCBI Taxonomy" id="1223523"/>
    <lineage>
        <taxon>Bacteria</taxon>
        <taxon>Bacillati</taxon>
        <taxon>Actinomycetota</taxon>
        <taxon>Actinomycetes</taxon>
        <taxon>Kitasatosporales</taxon>
        <taxon>Streptomycetaceae</taxon>
        <taxon>Streptomyces</taxon>
    </lineage>
</organism>
<sequence length="77" mass="7579">MRSFAVMTLRAAAFLGVLSGPARGTAPSAAAGSPAAGAGFFDGVVNSGKDALEAWKLEAAETVGSVMALRKPAGQQG</sequence>
<dbReference type="Proteomes" id="UP000011740">
    <property type="component" value="Unassembled WGS sequence"/>
</dbReference>
<gene>
    <name evidence="2" type="ORF">H340_24510</name>
</gene>
<keyword evidence="1" id="KW-0732">Signal</keyword>
<comment type="caution">
    <text evidence="2">The sequence shown here is derived from an EMBL/GenBank/DDBJ whole genome shotgun (WGS) entry which is preliminary data.</text>
</comment>
<feature type="chain" id="PRO_5038344919" evidence="1">
    <location>
        <begin position="25"/>
        <end position="77"/>
    </location>
</feature>
<dbReference type="PATRIC" id="fig|1223523.3.peg.4979"/>
<proteinExistence type="predicted"/>
<evidence type="ECO:0000313" key="2">
    <source>
        <dbReference type="EMBL" id="EME97813.1"/>
    </source>
</evidence>
<feature type="signal peptide" evidence="1">
    <location>
        <begin position="1"/>
        <end position="24"/>
    </location>
</feature>